<evidence type="ECO:0000313" key="1">
    <source>
        <dbReference type="EMBL" id="MBE8722338.1"/>
    </source>
</evidence>
<dbReference type="EMBL" id="PSKQ01000023">
    <property type="protein sequence ID" value="MBE8722338.1"/>
    <property type="molecule type" value="Genomic_DNA"/>
</dbReference>
<evidence type="ECO:0000313" key="2">
    <source>
        <dbReference type="Proteomes" id="UP000618319"/>
    </source>
</evidence>
<gene>
    <name evidence="1" type="ORF">C4F40_16555</name>
</gene>
<dbReference type="PANTHER" id="PTHR35532:SF5">
    <property type="entry name" value="CARBOHYDRATE-BINDING DOMAIN-CONTAINING PROTEIN"/>
    <property type="match status" value="1"/>
</dbReference>
<sequence length="676" mass="77736">MNPFKYFLFEFKYIVVKGALLRFIFSSVMKNDFIQRKLVVKTVIYSWVMLCSVIIQSCDPETKKINRVMTLAGANGRELQKALDYYAGDKEKSEAAKYVIENIVGHQHVDDLSYQAYVRKLKQMDNPISTDSLNNLWKGSSISYAVDAQTITGDYLIQDLEAAFRIRTLVPWGSSISLQTFKEYVLPYKVSNEALAPGWRTELYERYKHLVIGINDPKVAYVKVLRYLKEITREANSNFGYTIDPLTMDHIKRGSCSQLCVYYAAVLRAFSLPVAYDYIDGWGNYSQSGHSWISFVDNTDNVYTLATRDSVLRERNPIDASTFKEHFDPNSKNFNISSAKTVYKVYRNTYQLVEQKGLSIGNTNFGHKLDVSERYGLLGSVKLEAKGSDYVTLSVFKTGDDWKEFVISKVNQNRSSFEHLGVNVVYLPSYYSNGKLRNIGTPFYIDSDNNVVYVKAHKKKLQNIVLRRKYPLFGNWTAQWNRMIGGEIQVSDNAKFDKPKRIHIIESIPIGRLGFKLEKPSEIKYIRYVCPPECRTPIAEFNLHDLNANKIVVESAIGQDVDKDQLHFAFDGNDLTSAATKREKFWIGAKLKKNEGILIDSIEIIPKHDGNFIQENDIYELYYFDGSWISLGTRTAKDRVLIYSDVPEGALFVLRNKSRGKEERIFTYDDGKQLWW</sequence>
<protein>
    <recommendedName>
        <fullName evidence="3">Transglutaminase-like domain-containing protein</fullName>
    </recommendedName>
</protein>
<proteinExistence type="predicted"/>
<evidence type="ECO:0008006" key="3">
    <source>
        <dbReference type="Google" id="ProtNLM"/>
    </source>
</evidence>
<dbReference type="PANTHER" id="PTHR35532">
    <property type="entry name" value="SIMILAR TO POLYHYDROXYALKANOATE DEPOLYMERASE"/>
    <property type="match status" value="1"/>
</dbReference>
<name>A0ABR9TAH8_9SPHI</name>
<accession>A0ABR9TAH8</accession>
<organism evidence="1 2">
    <name type="scientific">Sphingobacterium pedocola</name>
    <dbReference type="NCBI Taxonomy" id="2082722"/>
    <lineage>
        <taxon>Bacteria</taxon>
        <taxon>Pseudomonadati</taxon>
        <taxon>Bacteroidota</taxon>
        <taxon>Sphingobacteriia</taxon>
        <taxon>Sphingobacteriales</taxon>
        <taxon>Sphingobacteriaceae</taxon>
        <taxon>Sphingobacterium</taxon>
    </lineage>
</organism>
<dbReference type="Proteomes" id="UP000618319">
    <property type="component" value="Unassembled WGS sequence"/>
</dbReference>
<keyword evidence="2" id="KW-1185">Reference proteome</keyword>
<comment type="caution">
    <text evidence="1">The sequence shown here is derived from an EMBL/GenBank/DDBJ whole genome shotgun (WGS) entry which is preliminary data.</text>
</comment>
<reference evidence="1 2" key="1">
    <citation type="submission" date="2018-02" db="EMBL/GenBank/DDBJ databases">
        <title>Sphingobacterium KA21.</title>
        <authorList>
            <person name="Vasarhelyi B.M."/>
            <person name="Deshmukh S."/>
            <person name="Balint B."/>
            <person name="Kukolya J."/>
        </authorList>
    </citation>
    <scope>NUCLEOTIDE SEQUENCE [LARGE SCALE GENOMIC DNA]</scope>
    <source>
        <strain evidence="1 2">Ka21</strain>
    </source>
</reference>